<keyword evidence="5" id="KW-1185">Reference proteome</keyword>
<proteinExistence type="predicted"/>
<dbReference type="RefSeq" id="WP_094058386.1">
    <property type="nucleotide sequence ID" value="NZ_CP022530.1"/>
</dbReference>
<feature type="signal peptide" evidence="1">
    <location>
        <begin position="1"/>
        <end position="23"/>
    </location>
</feature>
<evidence type="ECO:0000313" key="4">
    <source>
        <dbReference type="EMBL" id="ASP40766.1"/>
    </source>
</evidence>
<dbReference type="KEGG" id="bsan:CHH28_00040"/>
<dbReference type="Proteomes" id="UP000202440">
    <property type="component" value="Chromosome"/>
</dbReference>
<name>A0A222FQH9_9GAMM</name>
<evidence type="ECO:0000313" key="5">
    <source>
        <dbReference type="Proteomes" id="UP000202440"/>
    </source>
</evidence>
<dbReference type="OrthoDB" id="6366673at2"/>
<dbReference type="InterPro" id="IPR025392">
    <property type="entry name" value="DUF4124"/>
</dbReference>
<sequence>MGNRVWQAMLAMTAAAFTFTAVATTEVYVTRDKNGNLIFSDKPGKNSEKHKVKELPTMPALKIPEPEESKPEPKAPAFEYTSLAVVAPNDGTVLPRGSAGNLSISGVLSPGLQPKHTVVLLNRSSVIERGRQTSFSLSNLPRGEHQFQLQVRGENDEVLISSQTITVQVQRTSAR</sequence>
<dbReference type="EMBL" id="CP022530">
    <property type="protein sequence ID" value="ASP40766.1"/>
    <property type="molecule type" value="Genomic_DNA"/>
</dbReference>
<protein>
    <recommendedName>
        <fullName evidence="2">DUF4124 domain-containing protein</fullName>
    </recommendedName>
</protein>
<dbReference type="AlphaFoldDB" id="A0A222FQH9"/>
<evidence type="ECO:0000256" key="1">
    <source>
        <dbReference type="SAM" id="SignalP"/>
    </source>
</evidence>
<organism evidence="4 5">
    <name type="scientific">Bacterioplanes sanyensis</name>
    <dbReference type="NCBI Taxonomy" id="1249553"/>
    <lineage>
        <taxon>Bacteria</taxon>
        <taxon>Pseudomonadati</taxon>
        <taxon>Pseudomonadota</taxon>
        <taxon>Gammaproteobacteria</taxon>
        <taxon>Oceanospirillales</taxon>
        <taxon>Oceanospirillaceae</taxon>
        <taxon>Bacterioplanes</taxon>
    </lineage>
</organism>
<dbReference type="Pfam" id="PF13511">
    <property type="entry name" value="DUF4124"/>
    <property type="match status" value="1"/>
</dbReference>
<feature type="chain" id="PRO_5011910825" description="DUF4124 domain-containing protein" evidence="1">
    <location>
        <begin position="24"/>
        <end position="175"/>
    </location>
</feature>
<gene>
    <name evidence="3" type="ORF">CHH28_00040</name>
    <name evidence="4" type="ORF">CHH28_19755</name>
</gene>
<keyword evidence="1" id="KW-0732">Signal</keyword>
<dbReference type="EMBL" id="CP022530">
    <property type="protein sequence ID" value="ASP37168.1"/>
    <property type="molecule type" value="Genomic_DNA"/>
</dbReference>
<dbReference type="KEGG" id="bsan:CHH28_19755"/>
<evidence type="ECO:0000259" key="2">
    <source>
        <dbReference type="Pfam" id="PF13511"/>
    </source>
</evidence>
<feature type="domain" description="DUF4124" evidence="2">
    <location>
        <begin position="19"/>
        <end position="65"/>
    </location>
</feature>
<evidence type="ECO:0000313" key="3">
    <source>
        <dbReference type="EMBL" id="ASP37168.1"/>
    </source>
</evidence>
<reference evidence="4 5" key="1">
    <citation type="submission" date="2017-07" db="EMBL/GenBank/DDBJ databases">
        <title>Annotated genome sequence of Bacterioplanes sanyensis isolated from Red Sea.</title>
        <authorList>
            <person name="Rehman Z.U."/>
        </authorList>
    </citation>
    <scope>NUCLEOTIDE SEQUENCE [LARGE SCALE GENOMIC DNA]</scope>
    <source>
        <strain evidence="4 5">NV9</strain>
    </source>
</reference>
<accession>A0A222FQH9</accession>